<sequence length="93" mass="11158">MKNSTKQKFNETDVQHFYRWLNHGQDEYTEIRIIKWPPPGEVKQFWVQNEKDFIKICKKWSGKRQVYCGLNPRFREGGTNEDVARVIVIPFAL</sequence>
<organism evidence="1">
    <name type="scientific">marine sediment metagenome</name>
    <dbReference type="NCBI Taxonomy" id="412755"/>
    <lineage>
        <taxon>unclassified sequences</taxon>
        <taxon>metagenomes</taxon>
        <taxon>ecological metagenomes</taxon>
    </lineage>
</organism>
<evidence type="ECO:0000313" key="1">
    <source>
        <dbReference type="EMBL" id="GAH09924.1"/>
    </source>
</evidence>
<dbReference type="EMBL" id="BART01034999">
    <property type="protein sequence ID" value="GAH09924.1"/>
    <property type="molecule type" value="Genomic_DNA"/>
</dbReference>
<proteinExistence type="predicted"/>
<name>X1DYB9_9ZZZZ</name>
<protein>
    <submittedName>
        <fullName evidence="1">Uncharacterized protein</fullName>
    </submittedName>
</protein>
<comment type="caution">
    <text evidence="1">The sequence shown here is derived from an EMBL/GenBank/DDBJ whole genome shotgun (WGS) entry which is preliminary data.</text>
</comment>
<accession>X1DYB9</accession>
<gene>
    <name evidence="1" type="ORF">S01H4_59626</name>
</gene>
<dbReference type="AlphaFoldDB" id="X1DYB9"/>
<reference evidence="1" key="1">
    <citation type="journal article" date="2014" name="Front. Microbiol.">
        <title>High frequency of phylogenetically diverse reductive dehalogenase-homologous genes in deep subseafloor sedimentary metagenomes.</title>
        <authorList>
            <person name="Kawai M."/>
            <person name="Futagami T."/>
            <person name="Toyoda A."/>
            <person name="Takaki Y."/>
            <person name="Nishi S."/>
            <person name="Hori S."/>
            <person name="Arai W."/>
            <person name="Tsubouchi T."/>
            <person name="Morono Y."/>
            <person name="Uchiyama I."/>
            <person name="Ito T."/>
            <person name="Fujiyama A."/>
            <person name="Inagaki F."/>
            <person name="Takami H."/>
        </authorList>
    </citation>
    <scope>NUCLEOTIDE SEQUENCE</scope>
    <source>
        <strain evidence="1">Expedition CK06-06</strain>
    </source>
</reference>